<evidence type="ECO:0000256" key="1">
    <source>
        <dbReference type="PROSITE-ProRule" id="PRU00708"/>
    </source>
</evidence>
<dbReference type="PROSITE" id="PS51375">
    <property type="entry name" value="PPR"/>
    <property type="match status" value="3"/>
</dbReference>
<accession>A0AAV6M6D9</accession>
<dbReference type="AlphaFoldDB" id="A0AAV6M6D9"/>
<evidence type="ECO:0000313" key="3">
    <source>
        <dbReference type="Proteomes" id="UP000685013"/>
    </source>
</evidence>
<feature type="non-terminal residue" evidence="2">
    <location>
        <position position="1"/>
    </location>
</feature>
<evidence type="ECO:0000313" key="2">
    <source>
        <dbReference type="EMBL" id="KAG6575602.1"/>
    </source>
</evidence>
<feature type="repeat" description="PPR" evidence="1">
    <location>
        <begin position="234"/>
        <end position="268"/>
    </location>
</feature>
<reference evidence="2 3" key="1">
    <citation type="journal article" date="2021" name="Hortic Res">
        <title>The domestication of Cucurbita argyrosperma as revealed by the genome of its wild relative.</title>
        <authorList>
            <person name="Barrera-Redondo J."/>
            <person name="Sanchez-de la Vega G."/>
            <person name="Aguirre-Liguori J.A."/>
            <person name="Castellanos-Morales G."/>
            <person name="Gutierrez-Guerrero Y.T."/>
            <person name="Aguirre-Dugua X."/>
            <person name="Aguirre-Planter E."/>
            <person name="Tenaillon M.I."/>
            <person name="Lira-Saade R."/>
            <person name="Eguiarte L.E."/>
        </authorList>
    </citation>
    <scope>NUCLEOTIDE SEQUENCE [LARGE SCALE GENOMIC DNA]</scope>
    <source>
        <strain evidence="2">JBR-2021</strain>
    </source>
</reference>
<protein>
    <submittedName>
        <fullName evidence="2">Pentatricopeptide repeat-containing protein</fullName>
    </submittedName>
</protein>
<dbReference type="Proteomes" id="UP000685013">
    <property type="component" value="Chromosome 17"/>
</dbReference>
<dbReference type="EMBL" id="JAGKQH010000017">
    <property type="protein sequence ID" value="KAG6575602.1"/>
    <property type="molecule type" value="Genomic_DNA"/>
</dbReference>
<name>A0AAV6M6D9_9ROSI</name>
<feature type="repeat" description="PPR" evidence="1">
    <location>
        <begin position="203"/>
        <end position="233"/>
    </location>
</feature>
<sequence length="272" mass="30463">MFTKLKQMATIACTASKPLSSTTHPLISLLEICESMDQLQQIDCRAIKTGLTPNPVLQNRRLLRLDSPELGVSLYLEMLRRGVKPDNYTFPFLFKGFTRDISLQCGSELHGHVLKHGLLSNVFVHTALVQMYLLCGLLDMARGVLDAGSKADVISWNMMIAAYNKVGKLEESRRLFLACSKLKDFKTGKHVRSCVNNCKVESNLVLENALIDMYAACGEMDSALEIFRNMNNKDIISWTTIVSGFTNLGEIDVARNYFDQMPEKDCVFPGLP</sequence>
<feature type="repeat" description="PPR" evidence="1">
    <location>
        <begin position="152"/>
        <end position="187"/>
    </location>
</feature>
<dbReference type="InterPro" id="IPR002885">
    <property type="entry name" value="PPR_rpt"/>
</dbReference>
<dbReference type="GO" id="GO:0003723">
    <property type="term" value="F:RNA binding"/>
    <property type="evidence" value="ECO:0007669"/>
    <property type="project" value="InterPro"/>
</dbReference>
<dbReference type="Pfam" id="PF01535">
    <property type="entry name" value="PPR"/>
    <property type="match status" value="3"/>
</dbReference>
<keyword evidence="3" id="KW-1185">Reference proteome</keyword>
<gene>
    <name evidence="2" type="primary">PCMP-E51</name>
    <name evidence="2" type="ORF">SDJN03_26241</name>
</gene>
<dbReference type="NCBIfam" id="TIGR00756">
    <property type="entry name" value="PPR"/>
    <property type="match status" value="1"/>
</dbReference>
<dbReference type="PANTHER" id="PTHR47926">
    <property type="entry name" value="PENTATRICOPEPTIDE REPEAT-CONTAINING PROTEIN"/>
    <property type="match status" value="1"/>
</dbReference>
<proteinExistence type="predicted"/>
<dbReference type="InterPro" id="IPR046960">
    <property type="entry name" value="PPR_At4g14850-like_plant"/>
</dbReference>
<comment type="caution">
    <text evidence="2">The sequence shown here is derived from an EMBL/GenBank/DDBJ whole genome shotgun (WGS) entry which is preliminary data.</text>
</comment>
<organism evidence="2 3">
    <name type="scientific">Cucurbita argyrosperma subsp. sororia</name>
    <dbReference type="NCBI Taxonomy" id="37648"/>
    <lineage>
        <taxon>Eukaryota</taxon>
        <taxon>Viridiplantae</taxon>
        <taxon>Streptophyta</taxon>
        <taxon>Embryophyta</taxon>
        <taxon>Tracheophyta</taxon>
        <taxon>Spermatophyta</taxon>
        <taxon>Magnoliopsida</taxon>
        <taxon>eudicotyledons</taxon>
        <taxon>Gunneridae</taxon>
        <taxon>Pentapetalae</taxon>
        <taxon>rosids</taxon>
        <taxon>fabids</taxon>
        <taxon>Cucurbitales</taxon>
        <taxon>Cucurbitaceae</taxon>
        <taxon>Cucurbiteae</taxon>
        <taxon>Cucurbita</taxon>
    </lineage>
</organism>
<dbReference type="GO" id="GO:0009451">
    <property type="term" value="P:RNA modification"/>
    <property type="evidence" value="ECO:0007669"/>
    <property type="project" value="InterPro"/>
</dbReference>